<keyword evidence="1" id="KW-0732">Signal</keyword>
<reference evidence="2" key="1">
    <citation type="submission" date="2023-08" db="EMBL/GenBank/DDBJ databases">
        <title>Draft sequence of the Babesia gibsoni genome.</title>
        <authorList>
            <person name="Yamagishi J.Y."/>
            <person name="Xuan X.X."/>
        </authorList>
    </citation>
    <scope>NUCLEOTIDE SEQUENCE</scope>
    <source>
        <strain evidence="2">Azabu</strain>
    </source>
</reference>
<organism evidence="2 3">
    <name type="scientific">Babesia gibsoni</name>
    <dbReference type="NCBI Taxonomy" id="33632"/>
    <lineage>
        <taxon>Eukaryota</taxon>
        <taxon>Sar</taxon>
        <taxon>Alveolata</taxon>
        <taxon>Apicomplexa</taxon>
        <taxon>Aconoidasida</taxon>
        <taxon>Piroplasmida</taxon>
        <taxon>Babesiidae</taxon>
        <taxon>Babesia</taxon>
    </lineage>
</organism>
<sequence length="140" mass="15429">MLLLFHTSLIAIVFSSLRVGASTIPHELTQEDSLDHLPQCSEVLQSGSPALEYCLNGSVCRIDSATDEYAQIVCDCTNLSTQNFFYAGPQCATKVMRKYVVQQARNLQSTLNVVNTSFLEDVLGMNQWKNDVNSVGPLPL</sequence>
<evidence type="ECO:0000313" key="3">
    <source>
        <dbReference type="Proteomes" id="UP001230268"/>
    </source>
</evidence>
<gene>
    <name evidence="2" type="ORF">BgAZ_104030</name>
</gene>
<evidence type="ECO:0008006" key="4">
    <source>
        <dbReference type="Google" id="ProtNLM"/>
    </source>
</evidence>
<dbReference type="AlphaFoldDB" id="A0AAD8PFQ0"/>
<feature type="signal peptide" evidence="1">
    <location>
        <begin position="1"/>
        <end position="21"/>
    </location>
</feature>
<keyword evidence="3" id="KW-1185">Reference proteome</keyword>
<dbReference type="Proteomes" id="UP001230268">
    <property type="component" value="Unassembled WGS sequence"/>
</dbReference>
<accession>A0AAD8PFQ0</accession>
<proteinExistence type="predicted"/>
<comment type="caution">
    <text evidence="2">The sequence shown here is derived from an EMBL/GenBank/DDBJ whole genome shotgun (WGS) entry which is preliminary data.</text>
</comment>
<protein>
    <recommendedName>
        <fullName evidence="4">Extracellular membrane protein CFEM domain-containing protein</fullName>
    </recommendedName>
</protein>
<evidence type="ECO:0000313" key="2">
    <source>
        <dbReference type="EMBL" id="KAK1444497.1"/>
    </source>
</evidence>
<name>A0AAD8PFQ0_BABGI</name>
<evidence type="ECO:0000256" key="1">
    <source>
        <dbReference type="SAM" id="SignalP"/>
    </source>
</evidence>
<feature type="chain" id="PRO_5042111358" description="Extracellular membrane protein CFEM domain-containing protein" evidence="1">
    <location>
        <begin position="22"/>
        <end position="140"/>
    </location>
</feature>
<dbReference type="EMBL" id="JAVEPI010000001">
    <property type="protein sequence ID" value="KAK1444497.1"/>
    <property type="molecule type" value="Genomic_DNA"/>
</dbReference>